<feature type="region of interest" description="Disordered" evidence="1">
    <location>
        <begin position="38"/>
        <end position="59"/>
    </location>
</feature>
<evidence type="ECO:0000256" key="1">
    <source>
        <dbReference type="SAM" id="MobiDB-lite"/>
    </source>
</evidence>
<protein>
    <submittedName>
        <fullName evidence="3">Uncharacterized protein</fullName>
    </submittedName>
</protein>
<reference evidence="3" key="1">
    <citation type="submission" date="2022-11" db="UniProtKB">
        <authorList>
            <consortium name="WormBaseParasite"/>
        </authorList>
    </citation>
    <scope>IDENTIFICATION</scope>
</reference>
<evidence type="ECO:0000313" key="3">
    <source>
        <dbReference type="WBParaSite" id="jg5269"/>
    </source>
</evidence>
<accession>A0A915EEJ7</accession>
<sequence length="138" mass="15185">MMRMFSHSNFIVFTFQASDVANQLLNISSAGFQGTHHAMPPSPLFSSTETSDVANQSSNVGSAAIQTSDVANQSSSDGPVGFQTSRPSLEQVVCFFSSSNIYFNNDDKMCAWLNSDLEVIKGKIQNIEKVVQRIHHRH</sequence>
<feature type="compositionally biased region" description="Polar residues" evidence="1">
    <location>
        <begin position="44"/>
        <end position="59"/>
    </location>
</feature>
<organism evidence="2 3">
    <name type="scientific">Ditylenchus dipsaci</name>
    <dbReference type="NCBI Taxonomy" id="166011"/>
    <lineage>
        <taxon>Eukaryota</taxon>
        <taxon>Metazoa</taxon>
        <taxon>Ecdysozoa</taxon>
        <taxon>Nematoda</taxon>
        <taxon>Chromadorea</taxon>
        <taxon>Rhabditida</taxon>
        <taxon>Tylenchina</taxon>
        <taxon>Tylenchomorpha</taxon>
        <taxon>Sphaerularioidea</taxon>
        <taxon>Anguinidae</taxon>
        <taxon>Anguininae</taxon>
        <taxon>Ditylenchus</taxon>
    </lineage>
</organism>
<dbReference type="WBParaSite" id="jg5269">
    <property type="protein sequence ID" value="jg5269"/>
    <property type="gene ID" value="jg5269"/>
</dbReference>
<dbReference type="AlphaFoldDB" id="A0A915EEJ7"/>
<keyword evidence="2" id="KW-1185">Reference proteome</keyword>
<proteinExistence type="predicted"/>
<name>A0A915EEJ7_9BILA</name>
<evidence type="ECO:0000313" key="2">
    <source>
        <dbReference type="Proteomes" id="UP000887574"/>
    </source>
</evidence>
<dbReference type="Proteomes" id="UP000887574">
    <property type="component" value="Unplaced"/>
</dbReference>